<accession>A0A2J9KNM2</accession>
<gene>
    <name evidence="2" type="ORF">NCTC11819_00748</name>
</gene>
<dbReference type="Proteomes" id="UP000255284">
    <property type="component" value="Unassembled WGS sequence"/>
</dbReference>
<evidence type="ECO:0000313" key="3">
    <source>
        <dbReference type="Proteomes" id="UP000255284"/>
    </source>
</evidence>
<dbReference type="OrthoDB" id="3268465at2"/>
<dbReference type="RefSeq" id="WP_004013374.1">
    <property type="nucleotide sequence ID" value="NZ_CAMPNB010000002.1"/>
</dbReference>
<proteinExistence type="predicted"/>
<evidence type="ECO:0000256" key="1">
    <source>
        <dbReference type="SAM" id="MobiDB-lite"/>
    </source>
</evidence>
<sequence length="343" mass="37269">MLSPSSPQDSLDLETASPFHLLVVGDDVLPEEIDILAAQIWPQSNRSGLGLLELTSGAYLTGPWHLTPEAIVKLGLPLYLEFAYIISVPALRGKPVPQELWGRDPLWDAFREGGPEGLELEVLNGTRRMARRLAGALRFSTGPIIVPDPDSAVEMRVFSEVWLEPAACLQISQQVFPQAKLELGNAPDGDVSSGRNQRLTTAAARATHDPDGLRARAQEGVSPDERAWLHAEAEAFDEAAMSMPPVLDAYAISVDITPMSAVHVIVSGETAIPPALGHREDGLISYDLRWIAPDMALTEMNKPRRAYRLDRLKIIEAIENLAKPLAAATNGVIVDADEFVVSL</sequence>
<evidence type="ECO:0000313" key="2">
    <source>
        <dbReference type="EMBL" id="STO16191.1"/>
    </source>
</evidence>
<dbReference type="GeneID" id="61169176"/>
<name>A0A2J9KNM2_9ACTO</name>
<feature type="region of interest" description="Disordered" evidence="1">
    <location>
        <begin position="186"/>
        <end position="208"/>
    </location>
</feature>
<dbReference type="AlphaFoldDB" id="A0A2J9KNM2"/>
<protein>
    <recommendedName>
        <fullName evidence="4">PRTRC system protein E</fullName>
    </recommendedName>
</protein>
<reference evidence="2 3" key="1">
    <citation type="submission" date="2018-06" db="EMBL/GenBank/DDBJ databases">
        <authorList>
            <consortium name="Pathogen Informatics"/>
            <person name="Doyle S."/>
        </authorList>
    </citation>
    <scope>NUCLEOTIDE SEQUENCE [LARGE SCALE GENOMIC DNA]</scope>
    <source>
        <strain evidence="2 3">NCTC11819</strain>
    </source>
</reference>
<dbReference type="EMBL" id="UGGQ01000006">
    <property type="protein sequence ID" value="STO16191.1"/>
    <property type="molecule type" value="Genomic_DNA"/>
</dbReference>
<comment type="caution">
    <text evidence="2">The sequence shown here is derived from an EMBL/GenBank/DDBJ whole genome shotgun (WGS) entry which is preliminary data.</text>
</comment>
<evidence type="ECO:0008006" key="4">
    <source>
        <dbReference type="Google" id="ProtNLM"/>
    </source>
</evidence>
<organism evidence="2 3">
    <name type="scientific">Mobiluncus mulieris</name>
    <dbReference type="NCBI Taxonomy" id="2052"/>
    <lineage>
        <taxon>Bacteria</taxon>
        <taxon>Bacillati</taxon>
        <taxon>Actinomycetota</taxon>
        <taxon>Actinomycetes</taxon>
        <taxon>Actinomycetales</taxon>
        <taxon>Actinomycetaceae</taxon>
        <taxon>Mobiluncus</taxon>
    </lineage>
</organism>